<dbReference type="STRING" id="999894.TDIS_1980"/>
<dbReference type="EC" id="1.11.1.24" evidence="7"/>
<comment type="caution">
    <text evidence="9">The sequence shown here is derived from an EMBL/GenBank/DDBJ whole genome shotgun (WGS) entry which is preliminary data.</text>
</comment>
<comment type="function">
    <text evidence="7">Thiol-specific peroxidase that catalyzes the reduction of hydrogen peroxide and organic hydroperoxides to water and alcohols, respectively. Plays a role in cell protection against oxidative stress by detoxifying peroxides.</text>
</comment>
<comment type="similarity">
    <text evidence="7">Belongs to the peroxiredoxin family. Tpx subfamily.</text>
</comment>
<name>A0A179D2P5_9BACT</name>
<dbReference type="NCBIfam" id="TIGR01382">
    <property type="entry name" value="PfpI"/>
    <property type="match status" value="1"/>
</dbReference>
<accession>A0A179D2P5</accession>
<dbReference type="SUPFAM" id="SSF52317">
    <property type="entry name" value="Class I glutamine amidotransferase-like"/>
    <property type="match status" value="1"/>
</dbReference>
<keyword evidence="2 7" id="KW-0575">Peroxidase</keyword>
<dbReference type="CDD" id="cd03134">
    <property type="entry name" value="GATase1_PfpI_like"/>
    <property type="match status" value="1"/>
</dbReference>
<comment type="subunit">
    <text evidence="7">Homodimer.</text>
</comment>
<dbReference type="InterPro" id="IPR050455">
    <property type="entry name" value="Tpx_Peroxidase_subfamily"/>
</dbReference>
<dbReference type="Pfam" id="PF01965">
    <property type="entry name" value="DJ-1_PfpI"/>
    <property type="match status" value="1"/>
</dbReference>
<feature type="active site" description="Cysteine sulfenic acid (-SOH) intermediate" evidence="7">
    <location>
        <position position="231"/>
    </location>
</feature>
<dbReference type="OrthoDB" id="9781543at2"/>
<dbReference type="CDD" id="cd03014">
    <property type="entry name" value="PRX_Atyp2cys"/>
    <property type="match status" value="1"/>
</dbReference>
<evidence type="ECO:0000256" key="5">
    <source>
        <dbReference type="ARBA" id="ARBA00023157"/>
    </source>
</evidence>
<dbReference type="AlphaFoldDB" id="A0A179D2P5"/>
<evidence type="ECO:0000256" key="2">
    <source>
        <dbReference type="ARBA" id="ARBA00022559"/>
    </source>
</evidence>
<comment type="similarity">
    <text evidence="1">Belongs to the peptidase C56 family.</text>
</comment>
<dbReference type="HAMAP" id="MF_00269">
    <property type="entry name" value="Tpx"/>
    <property type="match status" value="1"/>
</dbReference>
<dbReference type="Gene3D" id="3.40.50.880">
    <property type="match status" value="1"/>
</dbReference>
<dbReference type="PROSITE" id="PS51352">
    <property type="entry name" value="THIOREDOXIN_2"/>
    <property type="match status" value="1"/>
</dbReference>
<dbReference type="PANTHER" id="PTHR43110">
    <property type="entry name" value="THIOL PEROXIDASE"/>
    <property type="match status" value="1"/>
</dbReference>
<dbReference type="SUPFAM" id="SSF52833">
    <property type="entry name" value="Thioredoxin-like"/>
    <property type="match status" value="1"/>
</dbReference>
<dbReference type="InterPro" id="IPR013740">
    <property type="entry name" value="Redoxin"/>
</dbReference>
<dbReference type="InterPro" id="IPR002818">
    <property type="entry name" value="DJ-1/PfpI"/>
</dbReference>
<evidence type="ECO:0000256" key="6">
    <source>
        <dbReference type="ARBA" id="ARBA00023284"/>
    </source>
</evidence>
<dbReference type="PROSITE" id="PS51276">
    <property type="entry name" value="PEPTIDASE_C56_PFPI"/>
    <property type="match status" value="1"/>
</dbReference>
<feature type="domain" description="Thioredoxin" evidence="8">
    <location>
        <begin position="189"/>
        <end position="338"/>
    </location>
</feature>
<evidence type="ECO:0000313" key="9">
    <source>
        <dbReference type="EMBL" id="OAQ19908.1"/>
    </source>
</evidence>
<dbReference type="NCBIfam" id="NF001808">
    <property type="entry name" value="PRK00522.1"/>
    <property type="match status" value="1"/>
</dbReference>
<dbReference type="InterPro" id="IPR002065">
    <property type="entry name" value="TPX"/>
</dbReference>
<dbReference type="PANTHER" id="PTHR43110:SF1">
    <property type="entry name" value="THIOL PEROXIDASE"/>
    <property type="match status" value="1"/>
</dbReference>
<dbReference type="Proteomes" id="UP000078390">
    <property type="component" value="Unassembled WGS sequence"/>
</dbReference>
<comment type="catalytic activity">
    <reaction evidence="7">
        <text>a hydroperoxide + [thioredoxin]-dithiol = an alcohol + [thioredoxin]-disulfide + H2O</text>
        <dbReference type="Rhea" id="RHEA:62620"/>
        <dbReference type="Rhea" id="RHEA-COMP:10698"/>
        <dbReference type="Rhea" id="RHEA-COMP:10700"/>
        <dbReference type="ChEBI" id="CHEBI:15377"/>
        <dbReference type="ChEBI" id="CHEBI:29950"/>
        <dbReference type="ChEBI" id="CHEBI:30879"/>
        <dbReference type="ChEBI" id="CHEBI:35924"/>
        <dbReference type="ChEBI" id="CHEBI:50058"/>
        <dbReference type="EC" id="1.11.1.24"/>
    </reaction>
</comment>
<dbReference type="Gene3D" id="3.40.30.10">
    <property type="entry name" value="Glutaredoxin"/>
    <property type="match status" value="1"/>
</dbReference>
<reference evidence="9 10" key="1">
    <citation type="submission" date="2016-04" db="EMBL/GenBank/DDBJ databases">
        <title>Genome analysis of Thermosulfurimonas dismutans, the first thermophilic sulfur-disproportionating bacterium of the phylum Thermodesulfobacteria.</title>
        <authorList>
            <person name="Mardanov A.V."/>
            <person name="Beletsky A.V."/>
            <person name="Kadnikov V.V."/>
            <person name="Slobodkin A.I."/>
            <person name="Ravin N.V."/>
        </authorList>
    </citation>
    <scope>NUCLEOTIDE SEQUENCE [LARGE SCALE GENOMIC DNA]</scope>
    <source>
        <strain evidence="9 10">S95</strain>
    </source>
</reference>
<dbReference type="InterPro" id="IPR036249">
    <property type="entry name" value="Thioredoxin-like_sf"/>
</dbReference>
<dbReference type="PROSITE" id="PS01265">
    <property type="entry name" value="TPX"/>
    <property type="match status" value="1"/>
</dbReference>
<dbReference type="InterPro" id="IPR018219">
    <property type="entry name" value="Tpx_CS"/>
</dbReference>
<keyword evidence="10" id="KW-1185">Reference proteome</keyword>
<organism evidence="9 10">
    <name type="scientific">Thermosulfurimonas dismutans</name>
    <dbReference type="NCBI Taxonomy" id="999894"/>
    <lineage>
        <taxon>Bacteria</taxon>
        <taxon>Pseudomonadati</taxon>
        <taxon>Thermodesulfobacteriota</taxon>
        <taxon>Thermodesulfobacteria</taxon>
        <taxon>Thermodesulfobacteriales</taxon>
        <taxon>Thermodesulfobacteriaceae</taxon>
        <taxon>Thermosulfurimonas</taxon>
    </lineage>
</organism>
<keyword evidence="5" id="KW-1015">Disulfide bond</keyword>
<keyword evidence="3 7" id="KW-0049">Antioxidant</keyword>
<sequence length="338" mass="37363">MRVLIISADQFEDSELLFPYYRLREEGFEVDIASLERGKIRGKRGYEVEAGLSVEEVKPEEYAGLVLPGGKAPAKLRENPRVLEIVKGFYGAGKPIAAICHGPQILISAGLLKDRKATCYRSVKDELSACGANYLDQEVVVDGQIITSRQPSDLPAFMQALMKKLKGLEERPGLVTFQGQPLTLLGPEIKPGLKAPDFTVVDKDLKPVNLSDFKDQILVISVTPSLDTPVCDLQARRFNQEAAGLSDKVAVINISMDLPFAIARFCTQAGIDRVYALSDYQEASFGRNYGVLIKELRLLSRAVFVIDSNGLVRYVEIVPEITQEPDYEKALSVVKELK</sequence>
<keyword evidence="6 7" id="KW-0676">Redox-active center</keyword>
<dbReference type="InterPro" id="IPR029062">
    <property type="entry name" value="Class_I_gatase-like"/>
</dbReference>
<evidence type="ECO:0000313" key="10">
    <source>
        <dbReference type="Proteomes" id="UP000078390"/>
    </source>
</evidence>
<evidence type="ECO:0000256" key="3">
    <source>
        <dbReference type="ARBA" id="ARBA00022862"/>
    </source>
</evidence>
<evidence type="ECO:0000256" key="4">
    <source>
        <dbReference type="ARBA" id="ARBA00023002"/>
    </source>
</evidence>
<keyword evidence="4 7" id="KW-0560">Oxidoreductase</keyword>
<dbReference type="GO" id="GO:0008379">
    <property type="term" value="F:thioredoxin peroxidase activity"/>
    <property type="evidence" value="ECO:0007669"/>
    <property type="project" value="UniProtKB-UniRule"/>
</dbReference>
<evidence type="ECO:0000256" key="1">
    <source>
        <dbReference type="ARBA" id="ARBA00008542"/>
    </source>
</evidence>
<dbReference type="PATRIC" id="fig|999894.6.peg.1977"/>
<dbReference type="InterPro" id="IPR013766">
    <property type="entry name" value="Thioredoxin_domain"/>
</dbReference>
<dbReference type="EMBL" id="LWLG01000020">
    <property type="protein sequence ID" value="OAQ19908.1"/>
    <property type="molecule type" value="Genomic_DNA"/>
</dbReference>
<dbReference type="Pfam" id="PF08534">
    <property type="entry name" value="Redoxin"/>
    <property type="match status" value="1"/>
</dbReference>
<evidence type="ECO:0000259" key="8">
    <source>
        <dbReference type="PROSITE" id="PS51352"/>
    </source>
</evidence>
<protein>
    <recommendedName>
        <fullName evidence="7">Thiol peroxidase</fullName>
        <shortName evidence="7">Tpx</shortName>
        <ecNumber evidence="7">1.11.1.24</ecNumber>
    </recommendedName>
    <alternativeName>
        <fullName evidence="7">Peroxiredoxin tpx</fullName>
        <shortName evidence="7">Prx</shortName>
    </alternativeName>
    <alternativeName>
        <fullName evidence="7">Thioredoxin peroxidase</fullName>
    </alternativeName>
    <alternativeName>
        <fullName evidence="7">Thioredoxin-dependent peroxiredoxin</fullName>
    </alternativeName>
</protein>
<comment type="caution">
    <text evidence="7">Lacks conserved residue(s) required for the propagation of feature annotation.</text>
</comment>
<proteinExistence type="inferred from homology"/>
<evidence type="ECO:0000256" key="7">
    <source>
        <dbReference type="HAMAP-Rule" id="MF_00269"/>
    </source>
</evidence>
<dbReference type="InterPro" id="IPR006286">
    <property type="entry name" value="C56_PfpI-like"/>
</dbReference>
<gene>
    <name evidence="7" type="primary">tpx</name>
    <name evidence="9" type="ORF">TDIS_1980</name>
</gene>